<dbReference type="PANTHER" id="PTHR12465">
    <property type="entry name" value="UBIQUITIN SPECIFIC PROTEASE HOMOLOG 49"/>
    <property type="match status" value="1"/>
</dbReference>
<dbReference type="OrthoDB" id="1854899at2759"/>
<reference evidence="5 6" key="1">
    <citation type="journal article" date="2020" name="IScience">
        <title>Genome Sequencing of the Endangered Kingdonia uniflora (Circaeasteraceae, Ranunculales) Reveals Potential Mechanisms of Evolutionary Specialization.</title>
        <authorList>
            <person name="Sun Y."/>
            <person name="Deng T."/>
            <person name="Zhang A."/>
            <person name="Moore M.J."/>
            <person name="Landis J.B."/>
            <person name="Lin N."/>
            <person name="Zhang H."/>
            <person name="Zhang X."/>
            <person name="Huang J."/>
            <person name="Zhang X."/>
            <person name="Sun H."/>
            <person name="Wang H."/>
        </authorList>
    </citation>
    <scope>NUCLEOTIDE SEQUENCE [LARGE SCALE GENOMIC DNA]</scope>
    <source>
        <strain evidence="5">TB1705</strain>
        <tissue evidence="5">Leaf</tissue>
    </source>
</reference>
<dbReference type="GO" id="GO:0003713">
    <property type="term" value="F:transcription coactivator activity"/>
    <property type="evidence" value="ECO:0007669"/>
    <property type="project" value="TreeGrafter"/>
</dbReference>
<comment type="subunit">
    <text evidence="4">Component of the Mediator complex.</text>
</comment>
<dbReference type="PANTHER" id="PTHR12465:SF0">
    <property type="entry name" value="MEDIATOR OF RNA POLYMERASE II TRANSCRIPTION SUBUNIT 20"/>
    <property type="match status" value="1"/>
</dbReference>
<dbReference type="AlphaFoldDB" id="A0A7J7M5S7"/>
<organism evidence="5 6">
    <name type="scientific">Kingdonia uniflora</name>
    <dbReference type="NCBI Taxonomy" id="39325"/>
    <lineage>
        <taxon>Eukaryota</taxon>
        <taxon>Viridiplantae</taxon>
        <taxon>Streptophyta</taxon>
        <taxon>Embryophyta</taxon>
        <taxon>Tracheophyta</taxon>
        <taxon>Spermatophyta</taxon>
        <taxon>Magnoliopsida</taxon>
        <taxon>Ranunculales</taxon>
        <taxon>Circaeasteraceae</taxon>
        <taxon>Kingdonia</taxon>
    </lineage>
</organism>
<dbReference type="Proteomes" id="UP000541444">
    <property type="component" value="Unassembled WGS sequence"/>
</dbReference>
<accession>A0A7J7M5S7</accession>
<dbReference type="GO" id="GO:0016592">
    <property type="term" value="C:mediator complex"/>
    <property type="evidence" value="ECO:0007669"/>
    <property type="project" value="InterPro"/>
</dbReference>
<keyword evidence="3 4" id="KW-0539">Nucleus</keyword>
<name>A0A7J7M5S7_9MAGN</name>
<comment type="subcellular location">
    <subcellularLocation>
        <location evidence="1 4">Nucleus</location>
    </subcellularLocation>
</comment>
<comment type="caution">
    <text evidence="5">The sequence shown here is derived from an EMBL/GenBank/DDBJ whole genome shotgun (WGS) entry which is preliminary data.</text>
</comment>
<evidence type="ECO:0000256" key="1">
    <source>
        <dbReference type="ARBA" id="ARBA00004123"/>
    </source>
</evidence>
<comment type="similarity">
    <text evidence="2 4">Belongs to the Mediator complex subunit 20 family.</text>
</comment>
<evidence type="ECO:0000256" key="2">
    <source>
        <dbReference type="ARBA" id="ARBA00010743"/>
    </source>
</evidence>
<protein>
    <recommendedName>
        <fullName evidence="4">Mediator of RNA polymerase II transcription subunit 20</fullName>
    </recommendedName>
    <alternativeName>
        <fullName evidence="4">Mediator complex subunit 20</fullName>
    </alternativeName>
</protein>
<dbReference type="GO" id="GO:0006357">
    <property type="term" value="P:regulation of transcription by RNA polymerase II"/>
    <property type="evidence" value="ECO:0007669"/>
    <property type="project" value="InterPro"/>
</dbReference>
<dbReference type="Pfam" id="PF08612">
    <property type="entry name" value="Med20"/>
    <property type="match status" value="1"/>
</dbReference>
<comment type="function">
    <text evidence="4">Component of the Mediator complex, a coactivator involved in the regulated transcription of nearly all RNA polymerase II-dependent genes. Mediator functions as a bridge to convey information from gene-specific regulatory proteins to the basal RNA polymerase II transcription machinery. Mediator is recruited to promoters by direct interactions with regulatory proteins and serves as a scaffold for the assembly of a functional preinitiation complex with RNA polymerase II and the general transcription factors.</text>
</comment>
<evidence type="ECO:0000313" key="6">
    <source>
        <dbReference type="Proteomes" id="UP000541444"/>
    </source>
</evidence>
<dbReference type="InterPro" id="IPR013921">
    <property type="entry name" value="Mediator_Med20"/>
</dbReference>
<evidence type="ECO:0000256" key="4">
    <source>
        <dbReference type="RuleBase" id="RU364152"/>
    </source>
</evidence>
<evidence type="ECO:0000256" key="3">
    <source>
        <dbReference type="ARBA" id="ARBA00023242"/>
    </source>
</evidence>
<keyword evidence="4" id="KW-0805">Transcription regulation</keyword>
<dbReference type="EMBL" id="JACGCM010001750">
    <property type="protein sequence ID" value="KAF6150251.1"/>
    <property type="molecule type" value="Genomic_DNA"/>
</dbReference>
<gene>
    <name evidence="4" type="primary">MED20</name>
    <name evidence="5" type="ORF">GIB67_016749</name>
</gene>
<evidence type="ECO:0000313" key="5">
    <source>
        <dbReference type="EMBL" id="KAF6150251.1"/>
    </source>
</evidence>
<sequence>MALPFECSRDLMGISLQEQPNKLYFVIRSQRIVLEADSMIQMIMDSYSLIERGVRLLSRFGDLPFGYQYQLGDFQLRVGKVIPNSQDNLRELF</sequence>
<keyword evidence="4" id="KW-0804">Transcription</keyword>
<keyword evidence="4" id="KW-0010">Activator</keyword>
<keyword evidence="6" id="KW-1185">Reference proteome</keyword>
<proteinExistence type="inferred from homology"/>